<sequence length="455" mass="50545">MLSLSLATLLSSIATPQRKLWNHLIALSSILALFSLTLLISLNNFWHHLAFSFAADPLSTPLIILSIWLLPLTLLASRRHLQQEPPSRQRIYCILLTFLVFTLILTFSTLDTILFYIAFETTIIPTLIIITRWGYQPERLQAGTYFLFYTLMGSLPLLIALLNLYNTLSSASIPLTVLLTQINDMPISTLNLWWLASIIAFLTKLPIYGLHLWLPKAHVEAPIAGSMILAAILLKLGGYGLIRITLIFSYPTSNLATPFMIICIWGALATSLICIRQTDMKALIAYSSVGHMSLVAAGILSQTSWGLHGSLILMIAHGLVSSALFCLANLSYERTHTRTLTLNRGLKLLMPLSTAWWLIMAAANLGLPPLPNLFGELFIISSLIAWTPITLLSTGLMVVFSAIYSLYLFQASQHSSHPQFLKKLNPSFSIEHLNLLLHTAPLLLLTIKPELICFS</sequence>
<dbReference type="InterPro" id="IPR001750">
    <property type="entry name" value="ND/Mrp_TM"/>
</dbReference>
<evidence type="ECO:0000256" key="3">
    <source>
        <dbReference type="ARBA" id="ARBA00012944"/>
    </source>
</evidence>
<dbReference type="GO" id="GO:0003954">
    <property type="term" value="F:NADH dehydrogenase activity"/>
    <property type="evidence" value="ECO:0007669"/>
    <property type="project" value="TreeGrafter"/>
</dbReference>
<evidence type="ECO:0000256" key="1">
    <source>
        <dbReference type="ARBA" id="ARBA00004225"/>
    </source>
</evidence>
<feature type="transmembrane region" description="Helical" evidence="16">
    <location>
        <begin position="192"/>
        <end position="214"/>
    </location>
</feature>
<evidence type="ECO:0000256" key="11">
    <source>
        <dbReference type="ARBA" id="ARBA00023027"/>
    </source>
</evidence>
<feature type="domain" description="NADH:quinone oxidoreductase/Mrp antiporter transmembrane" evidence="17">
    <location>
        <begin position="111"/>
        <end position="397"/>
    </location>
</feature>
<evidence type="ECO:0000256" key="12">
    <source>
        <dbReference type="ARBA" id="ARBA00023075"/>
    </source>
</evidence>
<evidence type="ECO:0000256" key="14">
    <source>
        <dbReference type="ARBA" id="ARBA00023136"/>
    </source>
</evidence>
<feature type="transmembrane region" description="Helical" evidence="16">
    <location>
        <begin position="58"/>
        <end position="77"/>
    </location>
</feature>
<comment type="subcellular location">
    <subcellularLocation>
        <location evidence="1 16">Mitochondrion membrane</location>
        <topology evidence="1 16">Multi-pass membrane protein</topology>
    </subcellularLocation>
</comment>
<evidence type="ECO:0000256" key="8">
    <source>
        <dbReference type="ARBA" id="ARBA00022967"/>
    </source>
</evidence>
<evidence type="ECO:0000256" key="5">
    <source>
        <dbReference type="ARBA" id="ARBA00022448"/>
    </source>
</evidence>
<comment type="catalytic activity">
    <reaction evidence="15 16">
        <text>a ubiquinone + NADH + 5 H(+)(in) = a ubiquinol + NAD(+) + 4 H(+)(out)</text>
        <dbReference type="Rhea" id="RHEA:29091"/>
        <dbReference type="Rhea" id="RHEA-COMP:9565"/>
        <dbReference type="Rhea" id="RHEA-COMP:9566"/>
        <dbReference type="ChEBI" id="CHEBI:15378"/>
        <dbReference type="ChEBI" id="CHEBI:16389"/>
        <dbReference type="ChEBI" id="CHEBI:17976"/>
        <dbReference type="ChEBI" id="CHEBI:57540"/>
        <dbReference type="ChEBI" id="CHEBI:57945"/>
        <dbReference type="EC" id="7.1.1.2"/>
    </reaction>
</comment>
<evidence type="ECO:0000256" key="13">
    <source>
        <dbReference type="ARBA" id="ARBA00023128"/>
    </source>
</evidence>
<keyword evidence="14 16" id="KW-0472">Membrane</keyword>
<keyword evidence="8" id="KW-1278">Translocase</keyword>
<feature type="transmembrane region" description="Helical" evidence="16">
    <location>
        <begin position="226"/>
        <end position="249"/>
    </location>
</feature>
<feature type="transmembrane region" description="Helical" evidence="16">
    <location>
        <begin position="379"/>
        <end position="409"/>
    </location>
</feature>
<keyword evidence="6 16" id="KW-0679">Respiratory chain</keyword>
<dbReference type="GO" id="GO:0015990">
    <property type="term" value="P:electron transport coupled proton transport"/>
    <property type="evidence" value="ECO:0007669"/>
    <property type="project" value="TreeGrafter"/>
</dbReference>
<evidence type="ECO:0000256" key="15">
    <source>
        <dbReference type="ARBA" id="ARBA00049551"/>
    </source>
</evidence>
<keyword evidence="10 16" id="KW-1133">Transmembrane helix</keyword>
<keyword evidence="13 16" id="KW-0496">Mitochondrion</keyword>
<feature type="transmembrane region" description="Helical" evidence="16">
    <location>
        <begin position="255"/>
        <end position="275"/>
    </location>
</feature>
<feature type="transmembrane region" description="Helical" evidence="16">
    <location>
        <begin position="348"/>
        <end position="367"/>
    </location>
</feature>
<feature type="domain" description="NADH:ubiquinone oxidoreductase chain 4 N-terminal" evidence="18">
    <location>
        <begin position="4"/>
        <end position="106"/>
    </location>
</feature>
<dbReference type="EMBL" id="MG652439">
    <property type="protein sequence ID" value="AXZ97169.1"/>
    <property type="molecule type" value="Genomic_DNA"/>
</dbReference>
<feature type="transmembrane region" description="Helical" evidence="16">
    <location>
        <begin position="89"/>
        <end position="107"/>
    </location>
</feature>
<feature type="transmembrane region" description="Helical" evidence="16">
    <location>
        <begin position="307"/>
        <end position="327"/>
    </location>
</feature>
<dbReference type="GO" id="GO:0048039">
    <property type="term" value="F:ubiquinone binding"/>
    <property type="evidence" value="ECO:0007669"/>
    <property type="project" value="TreeGrafter"/>
</dbReference>
<evidence type="ECO:0000259" key="18">
    <source>
        <dbReference type="Pfam" id="PF01059"/>
    </source>
</evidence>
<evidence type="ECO:0000256" key="2">
    <source>
        <dbReference type="ARBA" id="ARBA00009025"/>
    </source>
</evidence>
<evidence type="ECO:0000256" key="6">
    <source>
        <dbReference type="ARBA" id="ARBA00022660"/>
    </source>
</evidence>
<evidence type="ECO:0000256" key="10">
    <source>
        <dbReference type="ARBA" id="ARBA00022989"/>
    </source>
</evidence>
<keyword evidence="11 16" id="KW-0520">NAD</keyword>
<keyword evidence="9 16" id="KW-0249">Electron transport</keyword>
<feature type="transmembrane region" description="Helical" evidence="16">
    <location>
        <begin position="20"/>
        <end position="46"/>
    </location>
</feature>
<dbReference type="AlphaFoldDB" id="A0A3S7SJL6"/>
<dbReference type="NCBIfam" id="TIGR01972">
    <property type="entry name" value="NDH_I_M"/>
    <property type="match status" value="1"/>
</dbReference>
<gene>
    <name evidence="19" type="primary">ND4</name>
</gene>
<dbReference type="Pfam" id="PF01059">
    <property type="entry name" value="Oxidored_q5_N"/>
    <property type="match status" value="1"/>
</dbReference>
<evidence type="ECO:0000259" key="17">
    <source>
        <dbReference type="Pfam" id="PF00361"/>
    </source>
</evidence>
<comment type="similarity">
    <text evidence="2 16">Belongs to the complex I subunit 4 family.</text>
</comment>
<dbReference type="InterPro" id="IPR000260">
    <property type="entry name" value="NADH4_N"/>
</dbReference>
<dbReference type="GO" id="GO:0031966">
    <property type="term" value="C:mitochondrial membrane"/>
    <property type="evidence" value="ECO:0007669"/>
    <property type="project" value="UniProtKB-SubCell"/>
</dbReference>
<dbReference type="EC" id="7.1.1.2" evidence="3 16"/>
<dbReference type="PANTHER" id="PTHR43507:SF20">
    <property type="entry name" value="NADH-UBIQUINONE OXIDOREDUCTASE CHAIN 4"/>
    <property type="match status" value="1"/>
</dbReference>
<dbReference type="CTD" id="4538"/>
<dbReference type="InterPro" id="IPR010227">
    <property type="entry name" value="NADH_Q_OxRdtase_chainM/4"/>
</dbReference>
<name>A0A3S7SJL6_9BILA</name>
<geneLocation type="mitochondrion" evidence="19"/>
<dbReference type="InterPro" id="IPR003918">
    <property type="entry name" value="NADH_UbQ_OxRdtase"/>
</dbReference>
<evidence type="ECO:0000256" key="4">
    <source>
        <dbReference type="ARBA" id="ARBA00021006"/>
    </source>
</evidence>
<evidence type="ECO:0000256" key="9">
    <source>
        <dbReference type="ARBA" id="ARBA00022982"/>
    </source>
</evidence>
<evidence type="ECO:0000256" key="7">
    <source>
        <dbReference type="ARBA" id="ARBA00022692"/>
    </source>
</evidence>
<keyword evidence="7 16" id="KW-0812">Transmembrane</keyword>
<feature type="transmembrane region" description="Helical" evidence="16">
    <location>
        <begin position="113"/>
        <end position="134"/>
    </location>
</feature>
<accession>A0A3S7SJL6</accession>
<evidence type="ECO:0000313" key="19">
    <source>
        <dbReference type="EMBL" id="AXZ97169.1"/>
    </source>
</evidence>
<dbReference type="RefSeq" id="YP_009543769.1">
    <property type="nucleotide sequence ID" value="NC_040109.1"/>
</dbReference>
<dbReference type="GO" id="GO:0042773">
    <property type="term" value="P:ATP synthesis coupled electron transport"/>
    <property type="evidence" value="ECO:0007669"/>
    <property type="project" value="InterPro"/>
</dbReference>
<dbReference type="GeneID" id="38574149"/>
<reference evidence="19" key="1">
    <citation type="journal article" date="2019" name="Genome Biol. Evol.">
        <title>Mitogenomics Reveals a Novel Genetic Code in Hemichordata.</title>
        <authorList>
            <person name="Li Y."/>
            <person name="Kocot K.M."/>
            <person name="Tassia M.G."/>
            <person name="Cannon J.T."/>
            <person name="Bernt M."/>
            <person name="Halanych K.M."/>
        </authorList>
    </citation>
    <scope>NUCLEOTIDE SEQUENCE</scope>
</reference>
<protein>
    <recommendedName>
        <fullName evidence="4 16">NADH-ubiquinone oxidoreductase chain 4</fullName>
        <ecNumber evidence="3 16">7.1.1.2</ecNumber>
    </recommendedName>
</protein>
<feature type="transmembrane region" description="Helical" evidence="16">
    <location>
        <begin position="146"/>
        <end position="165"/>
    </location>
</feature>
<feature type="transmembrane region" description="Helical" evidence="16">
    <location>
        <begin position="282"/>
        <end position="301"/>
    </location>
</feature>
<organism evidence="19">
    <name type="scientific">Glossobalanus marginatus</name>
    <dbReference type="NCBI Taxonomy" id="1443200"/>
    <lineage>
        <taxon>Eukaryota</taxon>
        <taxon>Metazoa</taxon>
        <taxon>Hemichordata</taxon>
        <taxon>Enteropneusta</taxon>
        <taxon>Ptychoderidae</taxon>
        <taxon>Glossobalanus</taxon>
    </lineage>
</organism>
<dbReference type="GO" id="GO:0008137">
    <property type="term" value="F:NADH dehydrogenase (ubiquinone) activity"/>
    <property type="evidence" value="ECO:0007669"/>
    <property type="project" value="UniProtKB-UniRule"/>
</dbReference>
<keyword evidence="5 16" id="KW-0813">Transport</keyword>
<proteinExistence type="inferred from homology"/>
<dbReference type="PRINTS" id="PR01437">
    <property type="entry name" value="NUOXDRDTASE4"/>
</dbReference>
<dbReference type="Pfam" id="PF00361">
    <property type="entry name" value="Proton_antipo_M"/>
    <property type="match status" value="1"/>
</dbReference>
<comment type="function">
    <text evidence="16">Core subunit of the mitochondrial membrane respiratory chain NADH dehydrogenase (Complex I) which catalyzes electron transfer from NADH through the respiratory chain, using ubiquinone as an electron acceptor. Essential for the catalytic activity and assembly of complex I.</text>
</comment>
<keyword evidence="12 16" id="KW-0830">Ubiquinone</keyword>
<dbReference type="PANTHER" id="PTHR43507">
    <property type="entry name" value="NADH-UBIQUINONE OXIDOREDUCTASE CHAIN 4"/>
    <property type="match status" value="1"/>
</dbReference>
<evidence type="ECO:0000256" key="16">
    <source>
        <dbReference type="RuleBase" id="RU003297"/>
    </source>
</evidence>